<organism evidence="5 6">
    <name type="scientific">Dactylosporangium maewongense</name>
    <dbReference type="NCBI Taxonomy" id="634393"/>
    <lineage>
        <taxon>Bacteria</taxon>
        <taxon>Bacillati</taxon>
        <taxon>Actinomycetota</taxon>
        <taxon>Actinomycetes</taxon>
        <taxon>Micromonosporales</taxon>
        <taxon>Micromonosporaceae</taxon>
        <taxon>Dactylosporangium</taxon>
    </lineage>
</organism>
<dbReference type="SMART" id="SM00382">
    <property type="entry name" value="AAA"/>
    <property type="match status" value="1"/>
</dbReference>
<dbReference type="Gene3D" id="3.40.50.300">
    <property type="entry name" value="P-loop containing nucleotide triphosphate hydrolases"/>
    <property type="match status" value="1"/>
</dbReference>
<evidence type="ECO:0000256" key="3">
    <source>
        <dbReference type="ARBA" id="ARBA00022840"/>
    </source>
</evidence>
<keyword evidence="2" id="KW-0547">Nucleotide-binding</keyword>
<dbReference type="Proteomes" id="UP001501470">
    <property type="component" value="Unassembled WGS sequence"/>
</dbReference>
<keyword evidence="6" id="KW-1185">Reference proteome</keyword>
<keyword evidence="1" id="KW-0813">Transport</keyword>
<protein>
    <submittedName>
        <fullName evidence="5">ABC transporter ATP-binding protein</fullName>
    </submittedName>
</protein>
<reference evidence="6" key="1">
    <citation type="journal article" date="2019" name="Int. J. Syst. Evol. Microbiol.">
        <title>The Global Catalogue of Microorganisms (GCM) 10K type strain sequencing project: providing services to taxonomists for standard genome sequencing and annotation.</title>
        <authorList>
            <consortium name="The Broad Institute Genomics Platform"/>
            <consortium name="The Broad Institute Genome Sequencing Center for Infectious Disease"/>
            <person name="Wu L."/>
            <person name="Ma J."/>
        </authorList>
    </citation>
    <scope>NUCLEOTIDE SEQUENCE [LARGE SCALE GENOMIC DNA]</scope>
    <source>
        <strain evidence="6">JCM 15933</strain>
    </source>
</reference>
<name>A0ABP4N9F0_9ACTN</name>
<comment type="caution">
    <text evidence="5">The sequence shown here is derived from an EMBL/GenBank/DDBJ whole genome shotgun (WGS) entry which is preliminary data.</text>
</comment>
<dbReference type="PANTHER" id="PTHR42939:SF1">
    <property type="entry name" value="ABC TRANSPORTER ATP-BINDING PROTEIN ALBC-RELATED"/>
    <property type="match status" value="1"/>
</dbReference>
<sequence>MTPALEAEGLGRCYGRKWALRDCTLSLPAGQVIGLVGPNGAGKTTLLSLAVGLLRPTEGSVRILGRPPRSPGTVAEVGFVAQDKPLYRNLTVAETLRMGAWLNPGWDPRAATERIERIGIPPGQKVGRLSGGQRSQLALAVALGKRPRLLLLDEPVADLDPIARRDFLRTLMAEVAESGVTVVLSSHLLADVERTCEFLVLLSTSHVQLADDTETLLAQHRMVTGPRAAAPALTAAHTAVQADYTDRQASLIVRAHGPIDERVWTVRPVSLEELALAYMTAVAA</sequence>
<evidence type="ECO:0000256" key="2">
    <source>
        <dbReference type="ARBA" id="ARBA00022741"/>
    </source>
</evidence>
<evidence type="ECO:0000259" key="4">
    <source>
        <dbReference type="PROSITE" id="PS50893"/>
    </source>
</evidence>
<dbReference type="PROSITE" id="PS50893">
    <property type="entry name" value="ABC_TRANSPORTER_2"/>
    <property type="match status" value="1"/>
</dbReference>
<dbReference type="PANTHER" id="PTHR42939">
    <property type="entry name" value="ABC TRANSPORTER ATP-BINDING PROTEIN ALBC-RELATED"/>
    <property type="match status" value="1"/>
</dbReference>
<dbReference type="GO" id="GO:0005524">
    <property type="term" value="F:ATP binding"/>
    <property type="evidence" value="ECO:0007669"/>
    <property type="project" value="UniProtKB-KW"/>
</dbReference>
<dbReference type="InterPro" id="IPR027417">
    <property type="entry name" value="P-loop_NTPase"/>
</dbReference>
<dbReference type="InterPro" id="IPR051782">
    <property type="entry name" value="ABC_Transporter_VariousFunc"/>
</dbReference>
<evidence type="ECO:0000256" key="1">
    <source>
        <dbReference type="ARBA" id="ARBA00022448"/>
    </source>
</evidence>
<gene>
    <name evidence="5" type="ORF">GCM10009827_091420</name>
</gene>
<dbReference type="Pfam" id="PF00005">
    <property type="entry name" value="ABC_tran"/>
    <property type="match status" value="1"/>
</dbReference>
<dbReference type="SUPFAM" id="SSF52540">
    <property type="entry name" value="P-loop containing nucleoside triphosphate hydrolases"/>
    <property type="match status" value="1"/>
</dbReference>
<proteinExistence type="predicted"/>
<dbReference type="RefSeq" id="WP_344510674.1">
    <property type="nucleotide sequence ID" value="NZ_BAAAQD010000025.1"/>
</dbReference>
<keyword evidence="3 5" id="KW-0067">ATP-binding</keyword>
<feature type="domain" description="ABC transporter" evidence="4">
    <location>
        <begin position="5"/>
        <end position="229"/>
    </location>
</feature>
<accession>A0ABP4N9F0</accession>
<dbReference type="EMBL" id="BAAAQD010000025">
    <property type="protein sequence ID" value="GAA1556277.1"/>
    <property type="molecule type" value="Genomic_DNA"/>
</dbReference>
<dbReference type="CDD" id="cd03230">
    <property type="entry name" value="ABC_DR_subfamily_A"/>
    <property type="match status" value="1"/>
</dbReference>
<dbReference type="InterPro" id="IPR003593">
    <property type="entry name" value="AAA+_ATPase"/>
</dbReference>
<evidence type="ECO:0000313" key="5">
    <source>
        <dbReference type="EMBL" id="GAA1556277.1"/>
    </source>
</evidence>
<dbReference type="InterPro" id="IPR003439">
    <property type="entry name" value="ABC_transporter-like_ATP-bd"/>
</dbReference>
<evidence type="ECO:0000313" key="6">
    <source>
        <dbReference type="Proteomes" id="UP001501470"/>
    </source>
</evidence>